<proteinExistence type="inferred from homology"/>
<feature type="compositionally biased region" description="Basic and acidic residues" evidence="10">
    <location>
        <begin position="1"/>
        <end position="25"/>
    </location>
</feature>
<evidence type="ECO:0000256" key="6">
    <source>
        <dbReference type="ARBA" id="ARBA00023054"/>
    </source>
</evidence>
<evidence type="ECO:0000256" key="2">
    <source>
        <dbReference type="ARBA" id="ARBA00010845"/>
    </source>
</evidence>
<evidence type="ECO:0000256" key="9">
    <source>
        <dbReference type="SAM" id="Coils"/>
    </source>
</evidence>
<dbReference type="Proteomes" id="UP000544127">
    <property type="component" value="Unassembled WGS sequence"/>
</dbReference>
<dbReference type="AlphaFoldDB" id="A0A7K6B1N6"/>
<protein>
    <submittedName>
        <fullName evidence="11">SGO1 protein</fullName>
    </submittedName>
</protein>
<dbReference type="EMBL" id="VZRI01007408">
    <property type="protein sequence ID" value="NWU95379.1"/>
    <property type="molecule type" value="Genomic_DNA"/>
</dbReference>
<evidence type="ECO:0000256" key="8">
    <source>
        <dbReference type="ARBA" id="ARBA00023328"/>
    </source>
</evidence>
<evidence type="ECO:0000313" key="11">
    <source>
        <dbReference type="EMBL" id="NWU95379.1"/>
    </source>
</evidence>
<feature type="non-terminal residue" evidence="11">
    <location>
        <position position="590"/>
    </location>
</feature>
<reference evidence="11 12" key="1">
    <citation type="submission" date="2019-09" db="EMBL/GenBank/DDBJ databases">
        <title>Bird 10,000 Genomes (B10K) Project - Family phase.</title>
        <authorList>
            <person name="Zhang G."/>
        </authorList>
    </citation>
    <scope>NUCLEOTIDE SEQUENCE [LARGE SCALE GENOMIC DNA]</scope>
    <source>
        <strain evidence="11">B10K-DU-012-37</strain>
    </source>
</reference>
<evidence type="ECO:0000313" key="12">
    <source>
        <dbReference type="Proteomes" id="UP000544127"/>
    </source>
</evidence>
<dbReference type="GO" id="GO:0051301">
    <property type="term" value="P:cell division"/>
    <property type="evidence" value="ECO:0007669"/>
    <property type="project" value="UniProtKB-KW"/>
</dbReference>
<dbReference type="PANTHER" id="PTHR21577">
    <property type="entry name" value="SHUGOSHIN"/>
    <property type="match status" value="1"/>
</dbReference>
<feature type="region of interest" description="Disordered" evidence="10">
    <location>
        <begin position="405"/>
        <end position="534"/>
    </location>
</feature>
<feature type="compositionally biased region" description="Acidic residues" evidence="10">
    <location>
        <begin position="429"/>
        <end position="438"/>
    </location>
</feature>
<dbReference type="PANTHER" id="PTHR21577:SF3">
    <property type="entry name" value="SHUGOSHIN 1-RELATED"/>
    <property type="match status" value="1"/>
</dbReference>
<keyword evidence="5" id="KW-0159">Chromosome partition</keyword>
<evidence type="ECO:0000256" key="10">
    <source>
        <dbReference type="SAM" id="MobiDB-lite"/>
    </source>
</evidence>
<evidence type="ECO:0000256" key="4">
    <source>
        <dbReference type="ARBA" id="ARBA00022618"/>
    </source>
</evidence>
<feature type="coiled-coil region" evidence="9">
    <location>
        <begin position="52"/>
        <end position="86"/>
    </location>
</feature>
<comment type="subcellular location">
    <subcellularLocation>
        <location evidence="1">Chromosome</location>
        <location evidence="1">Centromere</location>
    </subcellularLocation>
</comment>
<dbReference type="GO" id="GO:0007059">
    <property type="term" value="P:chromosome segregation"/>
    <property type="evidence" value="ECO:0007669"/>
    <property type="project" value="UniProtKB-KW"/>
</dbReference>
<keyword evidence="12" id="KW-1185">Reference proteome</keyword>
<keyword evidence="6 9" id="KW-0175">Coiled coil</keyword>
<keyword evidence="8" id="KW-0137">Centromere</keyword>
<feature type="region of interest" description="Disordered" evidence="10">
    <location>
        <begin position="275"/>
        <end position="381"/>
    </location>
</feature>
<dbReference type="GO" id="GO:0000775">
    <property type="term" value="C:chromosome, centromeric region"/>
    <property type="evidence" value="ECO:0007669"/>
    <property type="project" value="UniProtKB-SubCell"/>
</dbReference>
<keyword evidence="4" id="KW-0132">Cell division</keyword>
<gene>
    <name evidence="11" type="primary">Sgo1_1</name>
    <name evidence="11" type="ORF">UPUEPO_R08330</name>
</gene>
<feature type="non-terminal residue" evidence="11">
    <location>
        <position position="1"/>
    </location>
</feature>
<feature type="compositionally biased region" description="Basic and acidic residues" evidence="10">
    <location>
        <begin position="471"/>
        <end position="500"/>
    </location>
</feature>
<keyword evidence="3" id="KW-0158">Chromosome</keyword>
<feature type="compositionally biased region" description="Polar residues" evidence="10">
    <location>
        <begin position="295"/>
        <end position="310"/>
    </location>
</feature>
<evidence type="ECO:0000256" key="1">
    <source>
        <dbReference type="ARBA" id="ARBA00004584"/>
    </source>
</evidence>
<organism evidence="11 12">
    <name type="scientific">Upupa epops</name>
    <name type="common">Eurasian hoopoe</name>
    <dbReference type="NCBI Taxonomy" id="57439"/>
    <lineage>
        <taxon>Eukaryota</taxon>
        <taxon>Metazoa</taxon>
        <taxon>Chordata</taxon>
        <taxon>Craniata</taxon>
        <taxon>Vertebrata</taxon>
        <taxon>Euteleostomi</taxon>
        <taxon>Archelosauria</taxon>
        <taxon>Archosauria</taxon>
        <taxon>Dinosauria</taxon>
        <taxon>Saurischia</taxon>
        <taxon>Theropoda</taxon>
        <taxon>Coelurosauria</taxon>
        <taxon>Aves</taxon>
        <taxon>Neognathae</taxon>
        <taxon>Neoaves</taxon>
        <taxon>Telluraves</taxon>
        <taxon>Coraciimorphae</taxon>
        <taxon>Bucerotiformes</taxon>
        <taxon>Upupidae</taxon>
        <taxon>Upupa</taxon>
    </lineage>
</organism>
<keyword evidence="7" id="KW-0131">Cell cycle</keyword>
<evidence type="ECO:0000256" key="5">
    <source>
        <dbReference type="ARBA" id="ARBA00022829"/>
    </source>
</evidence>
<feature type="compositionally biased region" description="Basic and acidic residues" evidence="10">
    <location>
        <begin position="337"/>
        <end position="346"/>
    </location>
</feature>
<feature type="compositionally biased region" description="Polar residues" evidence="10">
    <location>
        <begin position="323"/>
        <end position="336"/>
    </location>
</feature>
<dbReference type="OrthoDB" id="9901374at2759"/>
<dbReference type="Gene3D" id="1.20.5.730">
    <property type="entry name" value="Single helix bin"/>
    <property type="match status" value="1"/>
</dbReference>
<accession>A0A7K6B1N6</accession>
<sequence>MAERLKKPYKDSLSDIKERMKEKRNQKWARMGKTGQTYAVKSKIPNNSSQKMKSIQANNRALAQALQEEKLKVKDAEATILNLMRDYQDMKFQMFDLQRSLRIIQANGLVGSQLSALNEILTKVSQNLLDSIDLLGPAKNLCFIDVNQRVPSEVLRKSSSVSGRMYSGGSRQRADRDAQVLASGMNADSDGNELDHSVSEICEEADSAISLITVFPEKGRTSDFHLENVSPCEEDGFANKLAKCIPTRRRYSRVSNHAEFQSAVSNRLEAPDAIQELSQEDESSPEESPAKHTVLDTNPNVAQPTANQPASAAVLRQRDAETAQLNTNKHYNPQQECKSRDNSQVRKEKRRKGKAEWPKNTSRQPPKKRRSKEGSKDNLDFLGGSSDAYNFNFEESIHVTPFRQNKGNSAVTGEKDKCLSETNTAESSDATDDSDDSLYEPYKSKSKKKSLVDKKQTSPVHTRPRSKRCLAQRELKPHDEREPESRKSSEHQSDVTRGHLWDVSATTLLPPSTENSAGVPEAERPPSPKRKRSCTLTVQYKEPSIIGKLRRGDPFTDTNFLHSPIFKQKKVANCHSHKKKSLPECNKNFV</sequence>
<evidence type="ECO:0000256" key="3">
    <source>
        <dbReference type="ARBA" id="ARBA00022454"/>
    </source>
</evidence>
<comment type="similarity">
    <text evidence="2">Belongs to the shugoshin family.</text>
</comment>
<comment type="caution">
    <text evidence="11">The sequence shown here is derived from an EMBL/GenBank/DDBJ whole genome shotgun (WGS) entry which is preliminary data.</text>
</comment>
<feature type="region of interest" description="Disordered" evidence="10">
    <location>
        <begin position="1"/>
        <end position="34"/>
    </location>
</feature>
<evidence type="ECO:0000256" key="7">
    <source>
        <dbReference type="ARBA" id="ARBA00023306"/>
    </source>
</evidence>
<dbReference type="InterPro" id="IPR038889">
    <property type="entry name" value="Shugoshin1/2"/>
</dbReference>
<feature type="compositionally biased region" description="Polar residues" evidence="10">
    <location>
        <begin position="504"/>
        <end position="516"/>
    </location>
</feature>
<name>A0A7K6B1N6_UPUEP</name>